<accession>A0A1N6MUE4</accession>
<protein>
    <submittedName>
        <fullName evidence="3">Putative membrane protein</fullName>
    </submittedName>
</protein>
<evidence type="ECO:0000256" key="1">
    <source>
        <dbReference type="SAM" id="Phobius"/>
    </source>
</evidence>
<keyword evidence="1" id="KW-1133">Transmembrane helix</keyword>
<evidence type="ECO:0000259" key="2">
    <source>
        <dbReference type="Pfam" id="PF07916"/>
    </source>
</evidence>
<sequence>MTTNSYLEYFLTLLGWVVNNGLWHLLMATGVFTLPLVVKVITVWLQVREGGEEDGAGGLQSLARLETTLYGAFFVMVFCCVPLVSVSLTTLQYDPSRAKSCGTWTPAAPEKSGYAPVMSSLNNQTAAVPVWWAVVHRLSKGLTQAAVATIPCRPDLRQLRFEVQHTRISNPALAAELQDFTHDCYALALYQWKQRDPEHTTDPIILHDIGWLGSRTFLAGDYRTLQSRTPRADFPWQERRDNGRPYTGQGGYPSCQVWWSAADTGLKDRVLAQADPGLWLRLSATLKMLGKNTSAYQEAVIRRLVSPVNLTVSQEGVVYGGYGGSADPRLLDGANRIGASAGALLGGLLSMPVFDAVRQALPMMQAVILMALYILIPLIVLFAAYEFNTVFTLTFAIFALNFLTFWWELARWLDSHLLDALYGSDTHSLFNLAGMQNTSDDLIMGLVTGTLFIVLPMVWLGALAWAGVRMGDVGGMMSQGVGQVRQSAGMFGQMVMQKMMSKGK</sequence>
<feature type="transmembrane region" description="Helical" evidence="1">
    <location>
        <begin position="21"/>
        <end position="47"/>
    </location>
</feature>
<gene>
    <name evidence="3" type="ORF">XIS1_1520004</name>
</gene>
<dbReference type="AlphaFoldDB" id="A0A1N6MUE4"/>
<organism evidence="3 4">
    <name type="scientific">Xenorhabdus innexi</name>
    <dbReference type="NCBI Taxonomy" id="290109"/>
    <lineage>
        <taxon>Bacteria</taxon>
        <taxon>Pseudomonadati</taxon>
        <taxon>Pseudomonadota</taxon>
        <taxon>Gammaproteobacteria</taxon>
        <taxon>Enterobacterales</taxon>
        <taxon>Morganellaceae</taxon>
        <taxon>Xenorhabdus</taxon>
    </lineage>
</organism>
<feature type="transmembrane region" description="Helical" evidence="1">
    <location>
        <begin position="442"/>
        <end position="468"/>
    </location>
</feature>
<feature type="domain" description="TraG N-terminal Proteobacteria" evidence="2">
    <location>
        <begin position="8"/>
        <end position="479"/>
    </location>
</feature>
<feature type="transmembrane region" description="Helical" evidence="1">
    <location>
        <begin position="360"/>
        <end position="383"/>
    </location>
</feature>
<dbReference type="InterPro" id="IPR012931">
    <property type="entry name" value="TraG_N_Proteobacteria"/>
</dbReference>
<feature type="transmembrane region" description="Helical" evidence="1">
    <location>
        <begin position="67"/>
        <end position="91"/>
    </location>
</feature>
<dbReference type="Proteomes" id="UP000196435">
    <property type="component" value="Unassembled WGS sequence"/>
</dbReference>
<dbReference type="RefSeq" id="WP_086955720.1">
    <property type="nucleotide sequence ID" value="NZ_CAWRBJ010000001.1"/>
</dbReference>
<keyword evidence="1" id="KW-0812">Transmembrane</keyword>
<name>A0A1N6MUE4_9GAMM</name>
<evidence type="ECO:0000313" key="4">
    <source>
        <dbReference type="Proteomes" id="UP000196435"/>
    </source>
</evidence>
<keyword evidence="1" id="KW-0472">Membrane</keyword>
<evidence type="ECO:0000313" key="3">
    <source>
        <dbReference type="EMBL" id="SIP72488.1"/>
    </source>
</evidence>
<dbReference type="Pfam" id="PF07916">
    <property type="entry name" value="TraG_N"/>
    <property type="match status" value="1"/>
</dbReference>
<dbReference type="EMBL" id="FTLG01000060">
    <property type="protein sequence ID" value="SIP72488.1"/>
    <property type="molecule type" value="Genomic_DNA"/>
</dbReference>
<reference evidence="4" key="1">
    <citation type="submission" date="2016-12" db="EMBL/GenBank/DDBJ databases">
        <authorList>
            <person name="Gaudriault S."/>
        </authorList>
    </citation>
    <scope>NUCLEOTIDE SEQUENCE [LARGE SCALE GENOMIC DNA]</scope>
    <source>
        <strain evidence="4">HGB1681 (deposited as PTA-6826 in the American Type Culture Collection)</strain>
    </source>
</reference>
<feature type="transmembrane region" description="Helical" evidence="1">
    <location>
        <begin position="390"/>
        <end position="407"/>
    </location>
</feature>
<proteinExistence type="predicted"/>